<dbReference type="RefSeq" id="WP_090471914.1">
    <property type="nucleotide sequence ID" value="NZ_FOWF01000031.1"/>
</dbReference>
<comment type="caution">
    <text evidence="11">Lacks conserved residue(s) required for the propagation of feature annotation.</text>
</comment>
<dbReference type="Gene3D" id="3.40.50.620">
    <property type="entry name" value="HUPs"/>
    <property type="match status" value="1"/>
</dbReference>
<dbReference type="Pfam" id="PF20258">
    <property type="entry name" value="tRNA_Me_trans_C"/>
    <property type="match status" value="1"/>
</dbReference>
<dbReference type="GO" id="GO:0005524">
    <property type="term" value="F:ATP binding"/>
    <property type="evidence" value="ECO:0007669"/>
    <property type="project" value="UniProtKB-KW"/>
</dbReference>
<evidence type="ECO:0000256" key="10">
    <source>
        <dbReference type="ARBA" id="ARBA00056575"/>
    </source>
</evidence>
<dbReference type="FunFam" id="2.40.30.10:FF:000023">
    <property type="entry name" value="tRNA-specific 2-thiouridylase MnmA"/>
    <property type="match status" value="1"/>
</dbReference>
<gene>
    <name evidence="11" type="primary">mnmA</name>
    <name evidence="14" type="ORF">SAMN05216508_1282</name>
</gene>
<dbReference type="NCBIfam" id="TIGR00420">
    <property type="entry name" value="trmU"/>
    <property type="match status" value="1"/>
</dbReference>
<feature type="domain" description="tRNA-specific 2-thiouridylase MnmA-like C-terminal" evidence="12">
    <location>
        <begin position="282"/>
        <end position="356"/>
    </location>
</feature>
<feature type="domain" description="tRNA-specific 2-thiouridylase MnmA-like central" evidence="13">
    <location>
        <begin position="211"/>
        <end position="273"/>
    </location>
</feature>
<feature type="binding site" evidence="11">
    <location>
        <position position="127"/>
    </location>
    <ligand>
        <name>ATP</name>
        <dbReference type="ChEBI" id="CHEBI:30616"/>
    </ligand>
</feature>
<keyword evidence="15" id="KW-1185">Reference proteome</keyword>
<dbReference type="InterPro" id="IPR046885">
    <property type="entry name" value="MnmA-like_C"/>
</dbReference>
<keyword evidence="2 11" id="KW-0820">tRNA-binding</keyword>
<keyword evidence="8" id="KW-1015">Disulfide bond</keyword>
<dbReference type="PANTHER" id="PTHR11933:SF5">
    <property type="entry name" value="MITOCHONDRIAL TRNA-SPECIFIC 2-THIOURIDYLASE 1"/>
    <property type="match status" value="1"/>
</dbReference>
<reference evidence="14 15" key="1">
    <citation type="submission" date="2016-10" db="EMBL/GenBank/DDBJ databases">
        <authorList>
            <person name="de Groot N.N."/>
        </authorList>
    </citation>
    <scope>NUCLEOTIDE SEQUENCE [LARGE SCALE GENOMIC DNA]</scope>
    <source>
        <strain evidence="14 15">KHGC13</strain>
    </source>
</reference>
<dbReference type="OrthoDB" id="9800696at2"/>
<feature type="binding site" evidence="11">
    <location>
        <begin position="8"/>
        <end position="15"/>
    </location>
    <ligand>
        <name>ATP</name>
        <dbReference type="ChEBI" id="CHEBI:30616"/>
    </ligand>
</feature>
<evidence type="ECO:0000256" key="7">
    <source>
        <dbReference type="ARBA" id="ARBA00022884"/>
    </source>
</evidence>
<evidence type="ECO:0000259" key="13">
    <source>
        <dbReference type="Pfam" id="PF20259"/>
    </source>
</evidence>
<feature type="site" description="Interaction with tRNA" evidence="11">
    <location>
        <position position="128"/>
    </location>
</feature>
<dbReference type="FunFam" id="2.30.30.280:FF:000001">
    <property type="entry name" value="tRNA-specific 2-thiouridylase MnmA"/>
    <property type="match status" value="1"/>
</dbReference>
<evidence type="ECO:0000256" key="11">
    <source>
        <dbReference type="HAMAP-Rule" id="MF_00144"/>
    </source>
</evidence>
<comment type="catalytic activity">
    <reaction evidence="9 11">
        <text>S-sulfanyl-L-cysteinyl-[protein] + uridine(34) in tRNA + AH2 + ATP = 2-thiouridine(34) in tRNA + L-cysteinyl-[protein] + A + AMP + diphosphate + H(+)</text>
        <dbReference type="Rhea" id="RHEA:47032"/>
        <dbReference type="Rhea" id="RHEA-COMP:10131"/>
        <dbReference type="Rhea" id="RHEA-COMP:11726"/>
        <dbReference type="Rhea" id="RHEA-COMP:11727"/>
        <dbReference type="Rhea" id="RHEA-COMP:11728"/>
        <dbReference type="ChEBI" id="CHEBI:13193"/>
        <dbReference type="ChEBI" id="CHEBI:15378"/>
        <dbReference type="ChEBI" id="CHEBI:17499"/>
        <dbReference type="ChEBI" id="CHEBI:29950"/>
        <dbReference type="ChEBI" id="CHEBI:30616"/>
        <dbReference type="ChEBI" id="CHEBI:33019"/>
        <dbReference type="ChEBI" id="CHEBI:61963"/>
        <dbReference type="ChEBI" id="CHEBI:65315"/>
        <dbReference type="ChEBI" id="CHEBI:87170"/>
        <dbReference type="ChEBI" id="CHEBI:456215"/>
        <dbReference type="EC" id="2.8.1.13"/>
    </reaction>
</comment>
<dbReference type="InterPro" id="IPR014729">
    <property type="entry name" value="Rossmann-like_a/b/a_fold"/>
</dbReference>
<dbReference type="GO" id="GO:0000049">
    <property type="term" value="F:tRNA binding"/>
    <property type="evidence" value="ECO:0007669"/>
    <property type="project" value="UniProtKB-KW"/>
</dbReference>
<dbReference type="PANTHER" id="PTHR11933">
    <property type="entry name" value="TRNA 5-METHYLAMINOMETHYL-2-THIOURIDYLATE -METHYLTRANSFERASE"/>
    <property type="match status" value="1"/>
</dbReference>
<organism evidence="14 15">
    <name type="scientific">Eubacterium pyruvativorans</name>
    <dbReference type="NCBI Taxonomy" id="155865"/>
    <lineage>
        <taxon>Bacteria</taxon>
        <taxon>Bacillati</taxon>
        <taxon>Bacillota</taxon>
        <taxon>Clostridia</taxon>
        <taxon>Eubacteriales</taxon>
        <taxon>Eubacteriaceae</taxon>
        <taxon>Eubacterium</taxon>
    </lineage>
</organism>
<dbReference type="Pfam" id="PF20259">
    <property type="entry name" value="tRNA_Me_trans_M"/>
    <property type="match status" value="1"/>
</dbReference>
<feature type="site" description="Interaction with tRNA" evidence="11">
    <location>
        <position position="340"/>
    </location>
</feature>
<keyword evidence="5 11" id="KW-0547">Nucleotide-binding</keyword>
<dbReference type="Proteomes" id="UP000198817">
    <property type="component" value="Unassembled WGS sequence"/>
</dbReference>
<feature type="binding site" evidence="11">
    <location>
        <position position="34"/>
    </location>
    <ligand>
        <name>ATP</name>
        <dbReference type="ChEBI" id="CHEBI:30616"/>
    </ligand>
</feature>
<evidence type="ECO:0000256" key="2">
    <source>
        <dbReference type="ARBA" id="ARBA00022555"/>
    </source>
</evidence>
<keyword evidence="4 11" id="KW-0819">tRNA processing</keyword>
<comment type="function">
    <text evidence="10 11">Catalyzes the 2-thiolation of uridine at the wobble position (U34) of tRNA, leading to the formation of s(2)U34.</text>
</comment>
<evidence type="ECO:0000256" key="9">
    <source>
        <dbReference type="ARBA" id="ARBA00051542"/>
    </source>
</evidence>
<dbReference type="GO" id="GO:0005737">
    <property type="term" value="C:cytoplasm"/>
    <property type="evidence" value="ECO:0007669"/>
    <property type="project" value="UniProtKB-SubCell"/>
</dbReference>
<dbReference type="Pfam" id="PF03054">
    <property type="entry name" value="tRNA_Me_trans"/>
    <property type="match status" value="1"/>
</dbReference>
<evidence type="ECO:0000259" key="12">
    <source>
        <dbReference type="Pfam" id="PF20258"/>
    </source>
</evidence>
<dbReference type="EC" id="2.8.1.13" evidence="11"/>
<dbReference type="HAMAP" id="MF_00144">
    <property type="entry name" value="tRNA_thiouridyl_MnmA"/>
    <property type="match status" value="1"/>
</dbReference>
<keyword evidence="3 11" id="KW-0808">Transferase</keyword>
<dbReference type="InterPro" id="IPR004506">
    <property type="entry name" value="MnmA-like"/>
</dbReference>
<dbReference type="STRING" id="155865.SAMN05216515_13114"/>
<dbReference type="Gene3D" id="2.30.30.280">
    <property type="entry name" value="Adenine nucleotide alpha hydrolases-like domains"/>
    <property type="match status" value="1"/>
</dbReference>
<feature type="region of interest" description="Interaction with tRNA" evidence="11">
    <location>
        <begin position="307"/>
        <end position="308"/>
    </location>
</feature>
<evidence type="ECO:0000256" key="3">
    <source>
        <dbReference type="ARBA" id="ARBA00022679"/>
    </source>
</evidence>
<dbReference type="SUPFAM" id="SSF52402">
    <property type="entry name" value="Adenine nucleotide alpha hydrolases-like"/>
    <property type="match status" value="1"/>
</dbReference>
<dbReference type="InterPro" id="IPR046884">
    <property type="entry name" value="MnmA-like_central"/>
</dbReference>
<keyword evidence="6 11" id="KW-0067">ATP-binding</keyword>
<name>A0A1I7I0P7_9FIRM</name>
<keyword evidence="1 11" id="KW-0963">Cytoplasm</keyword>
<dbReference type="AlphaFoldDB" id="A0A1I7I0P7"/>
<evidence type="ECO:0000313" key="14">
    <source>
        <dbReference type="EMBL" id="SFU66296.1"/>
    </source>
</evidence>
<dbReference type="GO" id="GO:0103016">
    <property type="term" value="F:tRNA-uridine 2-sulfurtransferase activity"/>
    <property type="evidence" value="ECO:0007669"/>
    <property type="project" value="UniProtKB-EC"/>
</dbReference>
<evidence type="ECO:0000256" key="6">
    <source>
        <dbReference type="ARBA" id="ARBA00022840"/>
    </source>
</evidence>
<feature type="active site" description="Cysteine persulfide intermediate" evidence="11">
    <location>
        <position position="201"/>
    </location>
</feature>
<evidence type="ECO:0000256" key="4">
    <source>
        <dbReference type="ARBA" id="ARBA00022694"/>
    </source>
</evidence>
<dbReference type="GO" id="GO:0002143">
    <property type="term" value="P:tRNA wobble position uridine thiolation"/>
    <property type="evidence" value="ECO:0007669"/>
    <property type="project" value="TreeGrafter"/>
</dbReference>
<evidence type="ECO:0000256" key="1">
    <source>
        <dbReference type="ARBA" id="ARBA00022490"/>
    </source>
</evidence>
<protein>
    <recommendedName>
        <fullName evidence="11">tRNA-specific 2-thiouridylase MnmA</fullName>
        <ecNumber evidence="11">2.8.1.13</ecNumber>
    </recommendedName>
</protein>
<comment type="similarity">
    <text evidence="11">Belongs to the MnmA/TRMU family.</text>
</comment>
<comment type="subcellular location">
    <subcellularLocation>
        <location evidence="11">Cytoplasm</location>
    </subcellularLocation>
</comment>
<feature type="active site" description="Nucleophile" evidence="11">
    <location>
        <position position="103"/>
    </location>
</feature>
<evidence type="ECO:0000313" key="15">
    <source>
        <dbReference type="Proteomes" id="UP000198817"/>
    </source>
</evidence>
<evidence type="ECO:0000256" key="5">
    <source>
        <dbReference type="ARBA" id="ARBA00022741"/>
    </source>
</evidence>
<feature type="region of interest" description="Interaction with tRNA" evidence="11">
    <location>
        <begin position="151"/>
        <end position="153"/>
    </location>
</feature>
<dbReference type="FunFam" id="3.40.50.620:FF:000115">
    <property type="entry name" value="tRNA-specific 2-thiouridylase MnmA"/>
    <property type="match status" value="1"/>
</dbReference>
<accession>A0A1I7I0P7</accession>
<dbReference type="CDD" id="cd01998">
    <property type="entry name" value="MnmA_TRMU-like"/>
    <property type="match status" value="1"/>
</dbReference>
<sequence length="361" mass="40493">MTEKALVAMSGGVDSSVAAYLTKEAGFETTGITMRLYDNETAGCCSSKTCCSLSDVEDARSVAFVLGIPFYVLNFTEEFGREVIDRFIRAYEEGRTPNPCIDCNRYIKFRRLFQRGREMGQDYIVTGHYARVEQDQGSGRWLLKRSADPKKDQTYVLYSLTQDQLAHVMFPLEGMSKSETRRIAEEQGFLNARKHDSQDICFAPDGDYAGFISRYTGKDYPDGDFVDRSGRVLGRHKGIIHYTVGQRKGLGLALPHPMYVCRKDVEKNQVVLGENEDLFTTTFEIEGCNWMPFDRLTGDLAVEAKVRYSQKASPATVIPLGEDRARVVFRQPERAITCGQAAVFYDGDTVIGGGTITKNQL</sequence>
<dbReference type="Gene3D" id="2.40.30.10">
    <property type="entry name" value="Translation factors"/>
    <property type="match status" value="1"/>
</dbReference>
<dbReference type="NCBIfam" id="NF001138">
    <property type="entry name" value="PRK00143.1"/>
    <property type="match status" value="1"/>
</dbReference>
<dbReference type="EMBL" id="FPBT01000028">
    <property type="protein sequence ID" value="SFU66296.1"/>
    <property type="molecule type" value="Genomic_DNA"/>
</dbReference>
<proteinExistence type="inferred from homology"/>
<evidence type="ECO:0000256" key="8">
    <source>
        <dbReference type="ARBA" id="ARBA00023157"/>
    </source>
</evidence>
<dbReference type="InterPro" id="IPR023382">
    <property type="entry name" value="MnmA-like_central_sf"/>
</dbReference>
<keyword evidence="7 11" id="KW-0694">RNA-binding</keyword>